<keyword evidence="2" id="KW-1185">Reference proteome</keyword>
<comment type="caution">
    <text evidence="1">The sequence shown here is derived from an EMBL/GenBank/DDBJ whole genome shotgun (WGS) entry which is preliminary data.</text>
</comment>
<dbReference type="EMBL" id="JAQQWM010000007">
    <property type="protein sequence ID" value="KAK8057533.1"/>
    <property type="molecule type" value="Genomic_DNA"/>
</dbReference>
<evidence type="ECO:0000313" key="1">
    <source>
        <dbReference type="EMBL" id="KAK8057533.1"/>
    </source>
</evidence>
<name>A0ABR1UF64_9PEZI</name>
<evidence type="ECO:0000313" key="2">
    <source>
        <dbReference type="Proteomes" id="UP001446871"/>
    </source>
</evidence>
<sequence>MLCHPGCLRSLESLRNAQQDSCADDVMRNSGEWFPVTHTVDTLIWTFNYTCKRDASTGELCAPIFDGWANDNTGAPGACTDCVLGTYQLQLSNALGYDDDLASRFAALTSSCHATGYAVTVPPPNTISAPTTTATAAATAASRPAAADNKSCASMYTVREGDDCHSISIV</sequence>
<organism evidence="1 2">
    <name type="scientific">Apiospora saccharicola</name>
    <dbReference type="NCBI Taxonomy" id="335842"/>
    <lineage>
        <taxon>Eukaryota</taxon>
        <taxon>Fungi</taxon>
        <taxon>Dikarya</taxon>
        <taxon>Ascomycota</taxon>
        <taxon>Pezizomycotina</taxon>
        <taxon>Sordariomycetes</taxon>
        <taxon>Xylariomycetidae</taxon>
        <taxon>Amphisphaeriales</taxon>
        <taxon>Apiosporaceae</taxon>
        <taxon>Apiospora</taxon>
    </lineage>
</organism>
<evidence type="ECO:0008006" key="3">
    <source>
        <dbReference type="Google" id="ProtNLM"/>
    </source>
</evidence>
<protein>
    <recommendedName>
        <fullName evidence="3">LysM domain-containing protein</fullName>
    </recommendedName>
</protein>
<reference evidence="1 2" key="1">
    <citation type="submission" date="2023-01" db="EMBL/GenBank/DDBJ databases">
        <title>Analysis of 21 Apiospora genomes using comparative genomics revels a genus with tremendous synthesis potential of carbohydrate active enzymes and secondary metabolites.</title>
        <authorList>
            <person name="Sorensen T."/>
        </authorList>
    </citation>
    <scope>NUCLEOTIDE SEQUENCE [LARGE SCALE GENOMIC DNA]</scope>
    <source>
        <strain evidence="1 2">CBS 83171</strain>
    </source>
</reference>
<gene>
    <name evidence="1" type="ORF">PG996_011470</name>
</gene>
<accession>A0ABR1UF64</accession>
<dbReference type="Proteomes" id="UP001446871">
    <property type="component" value="Unassembled WGS sequence"/>
</dbReference>
<proteinExistence type="predicted"/>